<evidence type="ECO:0000313" key="4">
    <source>
        <dbReference type="Proteomes" id="UP000234639"/>
    </source>
</evidence>
<evidence type="ECO:0000259" key="2">
    <source>
        <dbReference type="Pfam" id="PF12849"/>
    </source>
</evidence>
<dbReference type="InterPro" id="IPR052738">
    <property type="entry name" value="ABC-Tungstate_binding"/>
</dbReference>
<feature type="domain" description="PBP" evidence="2">
    <location>
        <begin position="23"/>
        <end position="250"/>
    </location>
</feature>
<dbReference type="NCBIfam" id="NF041772">
    <property type="entry name" value="tung_bind_TupA"/>
    <property type="match status" value="1"/>
</dbReference>
<evidence type="ECO:0000313" key="3">
    <source>
        <dbReference type="EMBL" id="PKZ29854.1"/>
    </source>
</evidence>
<accession>A0A2I1NBT6</accession>
<dbReference type="Pfam" id="PF12849">
    <property type="entry name" value="PBP_like_2"/>
    <property type="match status" value="1"/>
</dbReference>
<sequence>MQNKLALLALSFITALSLNAKDSDLVMATTTSTDNTGLLDAIAPVYKDKTGVELKWVAVGTGQALEMGKNCDADILFVHSPAVEKKFVDDGYGVDRTAVMYNDFILVADKSLADKFKDKDLSEIFKIIKDEKIKFFSRGDKSGTHNKEISVWKKVAGDVPEKENWYNQTGQGMIATINIAAEQKGVTLTDRGTFIKYEDGLKGNSNMQIISQGDESLKNFYSVMAVNTKNCPKADYENAKEFINWIVSDEAQKFIADFKLMGKPLFTPDAGKRIE</sequence>
<evidence type="ECO:0000256" key="1">
    <source>
        <dbReference type="SAM" id="SignalP"/>
    </source>
</evidence>
<comment type="caution">
    <text evidence="3">The sequence shown here is derived from an EMBL/GenBank/DDBJ whole genome shotgun (WGS) entry which is preliminary data.</text>
</comment>
<protein>
    <submittedName>
        <fullName evidence="3">Tungsten ABC transporter substrate-binding protein</fullName>
    </submittedName>
</protein>
<dbReference type="AlphaFoldDB" id="A0A2I1NBT6"/>
<gene>
    <name evidence="3" type="ORF">CYJ41_02895</name>
</gene>
<name>A0A2I1NBT6_9BACT</name>
<dbReference type="SUPFAM" id="SSF53850">
    <property type="entry name" value="Periplasmic binding protein-like II"/>
    <property type="match status" value="1"/>
</dbReference>
<dbReference type="InterPro" id="IPR053775">
    <property type="entry name" value="TupA"/>
</dbReference>
<proteinExistence type="predicted"/>
<dbReference type="EMBL" id="PKHU01000002">
    <property type="protein sequence ID" value="PKZ29854.1"/>
    <property type="molecule type" value="Genomic_DNA"/>
</dbReference>
<dbReference type="PANTHER" id="PTHR37945:SF1">
    <property type="entry name" value="EXTRACELLULAR TUNGSTATE BINDING PROTEIN"/>
    <property type="match status" value="1"/>
</dbReference>
<feature type="signal peptide" evidence="1">
    <location>
        <begin position="1"/>
        <end position="20"/>
    </location>
</feature>
<dbReference type="Proteomes" id="UP000234639">
    <property type="component" value="Unassembled WGS sequence"/>
</dbReference>
<dbReference type="GO" id="GO:1901238">
    <property type="term" value="F:ABC-type tungstate transporter activity"/>
    <property type="evidence" value="ECO:0007669"/>
    <property type="project" value="InterPro"/>
</dbReference>
<dbReference type="PANTHER" id="PTHR37945">
    <property type="entry name" value="EXTRACELLULAR TUNGSTATE BINDING PROTEIN"/>
    <property type="match status" value="1"/>
</dbReference>
<dbReference type="RefSeq" id="WP_101636883.1">
    <property type="nucleotide sequence ID" value="NZ_JAPXGK010000004.1"/>
</dbReference>
<reference evidence="3 4" key="1">
    <citation type="submission" date="2017-12" db="EMBL/GenBank/DDBJ databases">
        <title>Phylogenetic diversity of female urinary microbiome.</title>
        <authorList>
            <person name="Thomas-White K."/>
            <person name="Wolfe A.J."/>
        </authorList>
    </citation>
    <scope>NUCLEOTIDE SEQUENCE [LARGE SCALE GENOMIC DNA]</scope>
    <source>
        <strain evidence="3 4">UMB0112</strain>
    </source>
</reference>
<keyword evidence="1" id="KW-0732">Signal</keyword>
<dbReference type="Gene3D" id="3.40.190.10">
    <property type="entry name" value="Periplasmic binding protein-like II"/>
    <property type="match status" value="2"/>
</dbReference>
<dbReference type="InterPro" id="IPR024370">
    <property type="entry name" value="PBP_domain"/>
</dbReference>
<feature type="chain" id="PRO_5014172523" evidence="1">
    <location>
        <begin position="21"/>
        <end position="275"/>
    </location>
</feature>
<organism evidence="3 4">
    <name type="scientific">Campylobacter ureolyticus</name>
    <dbReference type="NCBI Taxonomy" id="827"/>
    <lineage>
        <taxon>Bacteria</taxon>
        <taxon>Pseudomonadati</taxon>
        <taxon>Campylobacterota</taxon>
        <taxon>Epsilonproteobacteria</taxon>
        <taxon>Campylobacterales</taxon>
        <taxon>Campylobacteraceae</taxon>
        <taxon>Campylobacter</taxon>
    </lineage>
</organism>